<organism evidence="2 3">
    <name type="scientific">Phyllosticta citricarpa</name>
    <dbReference type="NCBI Taxonomy" id="55181"/>
    <lineage>
        <taxon>Eukaryota</taxon>
        <taxon>Fungi</taxon>
        <taxon>Dikarya</taxon>
        <taxon>Ascomycota</taxon>
        <taxon>Pezizomycotina</taxon>
        <taxon>Dothideomycetes</taxon>
        <taxon>Dothideomycetes incertae sedis</taxon>
        <taxon>Botryosphaeriales</taxon>
        <taxon>Phyllostictaceae</taxon>
        <taxon>Phyllosticta</taxon>
    </lineage>
</organism>
<gene>
    <name evidence="2" type="ORF">IWX46DRAFT_579585</name>
</gene>
<dbReference type="InterPro" id="IPR036291">
    <property type="entry name" value="NAD(P)-bd_dom_sf"/>
</dbReference>
<dbReference type="InterPro" id="IPR002347">
    <property type="entry name" value="SDR_fam"/>
</dbReference>
<accession>A0ABR1MGY5</accession>
<keyword evidence="3" id="KW-1185">Reference proteome</keyword>
<name>A0ABR1MGY5_9PEZI</name>
<evidence type="ECO:0000313" key="3">
    <source>
        <dbReference type="Proteomes" id="UP001365128"/>
    </source>
</evidence>
<sequence length="273" mass="28665">MPNSDLLTGRMAPLLNDKVVLVTGGASGLGRAIAKAALEAKAKVCICDVNDVALAEAEKELENWYNIGPLNILSKTNADVTIEASAEHAIEYTLHKFGRLDVLVNCAGVIDGFDPVDTLEKTVWDKVIATNLTGPALMSKHAVKQFLSQKHPGGVIINVGSTSSLKGGFAGAAYTASKHGLIGLTRNSAARYANKKIRCNAILPGPLHTNIYKSFDGVPNEEGLALCQQLLSIPCPSKAEVEKVAKTIVFLSSDNAEPINGAVITADGGATSF</sequence>
<dbReference type="PANTHER" id="PTHR42760">
    <property type="entry name" value="SHORT-CHAIN DEHYDROGENASES/REDUCTASES FAMILY MEMBER"/>
    <property type="match status" value="1"/>
</dbReference>
<dbReference type="Gene3D" id="3.40.50.720">
    <property type="entry name" value="NAD(P)-binding Rossmann-like Domain"/>
    <property type="match status" value="1"/>
</dbReference>
<proteinExistence type="inferred from homology"/>
<comment type="caution">
    <text evidence="2">The sequence shown here is derived from an EMBL/GenBank/DDBJ whole genome shotgun (WGS) entry which is preliminary data.</text>
</comment>
<dbReference type="Proteomes" id="UP001365128">
    <property type="component" value="Unassembled WGS sequence"/>
</dbReference>
<comment type="similarity">
    <text evidence="1">Belongs to the short-chain dehydrogenases/reductases (SDR) family.</text>
</comment>
<dbReference type="EMBL" id="JBBPDW010000009">
    <property type="protein sequence ID" value="KAK7549265.1"/>
    <property type="molecule type" value="Genomic_DNA"/>
</dbReference>
<reference evidence="2 3" key="1">
    <citation type="submission" date="2024-04" db="EMBL/GenBank/DDBJ databases">
        <title>Phyllosticta paracitricarpa is synonymous to the EU quarantine fungus P. citricarpa based on phylogenomic analyses.</title>
        <authorList>
            <consortium name="Lawrence Berkeley National Laboratory"/>
            <person name="Van Ingen-Buijs V.A."/>
            <person name="Van Westerhoven A.C."/>
            <person name="Haridas S."/>
            <person name="Skiadas P."/>
            <person name="Martin F."/>
            <person name="Groenewald J.Z."/>
            <person name="Crous P.W."/>
            <person name="Seidl M.F."/>
        </authorList>
    </citation>
    <scope>NUCLEOTIDE SEQUENCE [LARGE SCALE GENOMIC DNA]</scope>
    <source>
        <strain evidence="2 3">CBS 122670</strain>
    </source>
</reference>
<dbReference type="PRINTS" id="PR00081">
    <property type="entry name" value="GDHRDH"/>
</dbReference>
<evidence type="ECO:0000313" key="2">
    <source>
        <dbReference type="EMBL" id="KAK7549265.1"/>
    </source>
</evidence>
<dbReference type="SUPFAM" id="SSF51735">
    <property type="entry name" value="NAD(P)-binding Rossmann-fold domains"/>
    <property type="match status" value="1"/>
</dbReference>
<dbReference type="CDD" id="cd05233">
    <property type="entry name" value="SDR_c"/>
    <property type="match status" value="1"/>
</dbReference>
<dbReference type="PRINTS" id="PR00080">
    <property type="entry name" value="SDRFAMILY"/>
</dbReference>
<evidence type="ECO:0000256" key="1">
    <source>
        <dbReference type="ARBA" id="ARBA00006484"/>
    </source>
</evidence>
<dbReference type="Pfam" id="PF13561">
    <property type="entry name" value="adh_short_C2"/>
    <property type="match status" value="1"/>
</dbReference>
<protein>
    <submittedName>
        <fullName evidence="2">Short chain dehydrogenase/ reductase</fullName>
    </submittedName>
</protein>